<dbReference type="SMART" id="SM00471">
    <property type="entry name" value="HDc"/>
    <property type="match status" value="1"/>
</dbReference>
<dbReference type="SUPFAM" id="SSF109604">
    <property type="entry name" value="HD-domain/PDEase-like"/>
    <property type="match status" value="1"/>
</dbReference>
<dbReference type="CDD" id="cd00077">
    <property type="entry name" value="HDc"/>
    <property type="match status" value="1"/>
</dbReference>
<feature type="compositionally biased region" description="Basic and acidic residues" evidence="5">
    <location>
        <begin position="887"/>
        <end position="913"/>
    </location>
</feature>
<keyword evidence="2 4" id="KW-0479">Metal-binding</keyword>
<dbReference type="InterPro" id="IPR002073">
    <property type="entry name" value="PDEase_catalytic_dom"/>
</dbReference>
<dbReference type="PRINTS" id="PR00387">
    <property type="entry name" value="PDIESTERASE1"/>
</dbReference>
<comment type="cofactor">
    <cofactor evidence="4">
        <name>a divalent metal cation</name>
        <dbReference type="ChEBI" id="CHEBI:60240"/>
    </cofactor>
    <text evidence="4">Binds 2 divalent metal cations per subunit. Site 1 may preferentially bind zinc ions, while site 2 has a preference for magnesium and/or manganese ions.</text>
</comment>
<dbReference type="PROSITE" id="PS51845">
    <property type="entry name" value="PDEASE_I_2"/>
    <property type="match status" value="1"/>
</dbReference>
<keyword evidence="1" id="KW-0140">cGMP</keyword>
<evidence type="ECO:0000256" key="2">
    <source>
        <dbReference type="ARBA" id="ARBA00022723"/>
    </source>
</evidence>
<keyword evidence="3 4" id="KW-0378">Hydrolase</keyword>
<evidence type="ECO:0000256" key="1">
    <source>
        <dbReference type="ARBA" id="ARBA00022535"/>
    </source>
</evidence>
<proteinExistence type="inferred from homology"/>
<evidence type="ECO:0000256" key="3">
    <source>
        <dbReference type="ARBA" id="ARBA00022801"/>
    </source>
</evidence>
<dbReference type="InterPro" id="IPR003607">
    <property type="entry name" value="HD/PDEase_dom"/>
</dbReference>
<feature type="compositionally biased region" description="Basic and acidic residues" evidence="5">
    <location>
        <begin position="842"/>
        <end position="861"/>
    </location>
</feature>
<organism evidence="7 8">
    <name type="scientific">Saccoglossus kowalevskii</name>
    <name type="common">Acorn worm</name>
    <dbReference type="NCBI Taxonomy" id="10224"/>
    <lineage>
        <taxon>Eukaryota</taxon>
        <taxon>Metazoa</taxon>
        <taxon>Hemichordata</taxon>
        <taxon>Enteropneusta</taxon>
        <taxon>Harrimaniidae</taxon>
        <taxon>Saccoglossus</taxon>
    </lineage>
</organism>
<dbReference type="SUPFAM" id="SSF55781">
    <property type="entry name" value="GAF domain-like"/>
    <property type="match status" value="2"/>
</dbReference>
<dbReference type="GeneID" id="100369315"/>
<protein>
    <recommendedName>
        <fullName evidence="4">Phosphodiesterase</fullName>
        <ecNumber evidence="4">3.1.4.-</ecNumber>
    </recommendedName>
</protein>
<dbReference type="Gene3D" id="3.30.450.40">
    <property type="match status" value="2"/>
</dbReference>
<dbReference type="Proteomes" id="UP000694865">
    <property type="component" value="Unplaced"/>
</dbReference>
<evidence type="ECO:0000313" key="7">
    <source>
        <dbReference type="Proteomes" id="UP000694865"/>
    </source>
</evidence>
<dbReference type="PROSITE" id="PS00126">
    <property type="entry name" value="PDEASE_I_1"/>
    <property type="match status" value="1"/>
</dbReference>
<dbReference type="SMART" id="SM00065">
    <property type="entry name" value="GAF"/>
    <property type="match status" value="2"/>
</dbReference>
<accession>A0ABM0GNM1</accession>
<dbReference type="EC" id="3.1.4.-" evidence="4"/>
<feature type="region of interest" description="Disordered" evidence="5">
    <location>
        <begin position="841"/>
        <end position="921"/>
    </location>
</feature>
<dbReference type="InterPro" id="IPR029016">
    <property type="entry name" value="GAF-like_dom_sf"/>
</dbReference>
<evidence type="ECO:0000259" key="6">
    <source>
        <dbReference type="PROSITE" id="PS51845"/>
    </source>
</evidence>
<reference evidence="8" key="1">
    <citation type="submission" date="2025-08" db="UniProtKB">
        <authorList>
            <consortium name="RefSeq"/>
        </authorList>
    </citation>
    <scope>IDENTIFICATION</scope>
    <source>
        <tissue evidence="8">Testes</tissue>
    </source>
</reference>
<dbReference type="Pfam" id="PF00233">
    <property type="entry name" value="PDEase_I"/>
    <property type="match status" value="1"/>
</dbReference>
<dbReference type="InterPro" id="IPR003018">
    <property type="entry name" value="GAF"/>
</dbReference>
<evidence type="ECO:0000256" key="5">
    <source>
        <dbReference type="SAM" id="MobiDB-lite"/>
    </source>
</evidence>
<evidence type="ECO:0000313" key="8">
    <source>
        <dbReference type="RefSeq" id="XP_002733933.2"/>
    </source>
</evidence>
<evidence type="ECO:0000256" key="4">
    <source>
        <dbReference type="RuleBase" id="RU363067"/>
    </source>
</evidence>
<dbReference type="Pfam" id="PF01590">
    <property type="entry name" value="GAF"/>
    <property type="match status" value="2"/>
</dbReference>
<sequence>MGTKQITREDVAKFLENDYQFAEEYFSTSATASMVEKWVAKHPGHKDAQSFADSDSIGETEKGAAILKHFRKSMSGAGGSLKSLISGSPKPKTLRRSRTVLKEMNEKELFMELIRDISNELDINSLSHKILLNVSVLTNGDRCSLFLVRGSKENRQLVSKLFDVNENSTLEDSIHSEAKEIRLPFGKGIVGHVALTKETVNIKNAYEDPRFNREIDLKTGYKTHSILCMPICSHEGEVIGVAQIINKISGDHEFTAKDQEVFQNYLTFCGIGLMNAQLFEMSVLEYKRNQMLLNLARGIFEEQSSLHKVVHKIMLEAIALLKCERVLVFILEEHEEGGMCNPLLKQPASLHQNSKIKMLRHEEEVEFAMAFDLLAKNKNTEVKEPSKDTMAWTTENGIAKHVATTGETLNIEDAENDKRFPVGIDPGTDFKPRTLLCMPIYNSEHKIIGVTQLLNKTNEQPFNEQDINIFEAFAIFCGLGMHNTQMYENACQLMAKQTVALEVLSYHATAQPEETHRLKTAVIPSADQLQLFTFNFDDLQLNEDETLTASIRMFQECDLINLFHVPYDVICRWLLSVKKNYRPVTYHNWRHAFNVAQTMFAMIKSGGMEGVVGDLEVFALLVACLCHDLDHRGTNNAFQQKADSPLAILYGTSTMEHHHFDHCIMILNSEGNNIFASLSHEDYRRAIKILESAILSTDLALYFRKRGQFSSLVEKGDCKWDDDEKKDLLRGMMMTACDVSAITKPWEIQHRVAEMVASEFFEQGDLEKTQLGQQPIAMMDREKKDELPKMQVGFIDAICTPVYKMFADVWPGLMPLYDGVKTNRNNWQALADDHELEDSEEIKEVKKSEDTKEKLKDDIKQNEVITPRKKSETLDDGVNVGKRNNKNKKESLSLERRSSIVNNQEKESLDSKQKSSLCVVL</sequence>
<feature type="domain" description="PDEase" evidence="6">
    <location>
        <begin position="510"/>
        <end position="834"/>
    </location>
</feature>
<comment type="similarity">
    <text evidence="4">Belongs to the cyclic nucleotide phosphodiesterase family.</text>
</comment>
<dbReference type="InterPro" id="IPR036971">
    <property type="entry name" value="PDEase_catalytic_dom_sf"/>
</dbReference>
<dbReference type="RefSeq" id="XP_002733933.2">
    <property type="nucleotide sequence ID" value="XM_002733887.2"/>
</dbReference>
<dbReference type="InterPro" id="IPR023174">
    <property type="entry name" value="PDEase_CS"/>
</dbReference>
<dbReference type="PANTHER" id="PTHR11347">
    <property type="entry name" value="CYCLIC NUCLEOTIDE PHOSPHODIESTERASE"/>
    <property type="match status" value="1"/>
</dbReference>
<gene>
    <name evidence="8" type="primary">LOC100369315</name>
</gene>
<keyword evidence="7" id="KW-1185">Reference proteome</keyword>
<name>A0ABM0GNM1_SACKO</name>
<dbReference type="InterPro" id="IPR023088">
    <property type="entry name" value="PDEase"/>
</dbReference>
<dbReference type="Gene3D" id="1.10.1300.10">
    <property type="entry name" value="3'5'-cyclic nucleotide phosphodiesterase, catalytic domain"/>
    <property type="match status" value="1"/>
</dbReference>